<proteinExistence type="predicted"/>
<gene>
    <name evidence="1" type="ORF">PUV54_04775</name>
</gene>
<organism evidence="1 2">
    <name type="scientific">Hyphococcus flavus</name>
    <dbReference type="NCBI Taxonomy" id="1866326"/>
    <lineage>
        <taxon>Bacteria</taxon>
        <taxon>Pseudomonadati</taxon>
        <taxon>Pseudomonadota</taxon>
        <taxon>Alphaproteobacteria</taxon>
        <taxon>Parvularculales</taxon>
        <taxon>Parvularculaceae</taxon>
        <taxon>Hyphococcus</taxon>
    </lineage>
</organism>
<sequence length="101" mass="11575">MKKPYPRNAPGEFFVADGCCITCGMPVETSPEFFSWDDEKGEQDNHCFVKRQPKTDKEFESVLAAMKAADVGCIYYCGKKEDWKRRLHEAGFGDQIIKNEE</sequence>
<evidence type="ECO:0000313" key="1">
    <source>
        <dbReference type="EMBL" id="WDI32507.1"/>
    </source>
</evidence>
<reference evidence="1" key="1">
    <citation type="submission" date="2023-02" db="EMBL/GenBank/DDBJ databases">
        <title>Genome sequence of Hyphococcus flavus.</title>
        <authorList>
            <person name="Rong J.-C."/>
            <person name="Zhao Q."/>
            <person name="Yi M."/>
            <person name="Wu J.-Y."/>
        </authorList>
    </citation>
    <scope>NUCLEOTIDE SEQUENCE</scope>
    <source>
        <strain evidence="1">MCCC 1K03223</strain>
    </source>
</reference>
<dbReference type="Gene3D" id="3.30.70.20">
    <property type="match status" value="1"/>
</dbReference>
<dbReference type="AlphaFoldDB" id="A0AAE9ZGT9"/>
<dbReference type="EMBL" id="CP118166">
    <property type="protein sequence ID" value="WDI32507.1"/>
    <property type="molecule type" value="Genomic_DNA"/>
</dbReference>
<evidence type="ECO:0000313" key="2">
    <source>
        <dbReference type="Proteomes" id="UP001214043"/>
    </source>
</evidence>
<accession>A0AAE9ZGT9</accession>
<keyword evidence="2" id="KW-1185">Reference proteome</keyword>
<dbReference type="Pfam" id="PF13370">
    <property type="entry name" value="Fer4_13"/>
    <property type="match status" value="1"/>
</dbReference>
<name>A0AAE9ZGT9_9PROT</name>
<dbReference type="KEGG" id="hfl:PUV54_04775"/>
<dbReference type="Proteomes" id="UP001214043">
    <property type="component" value="Chromosome"/>
</dbReference>
<dbReference type="RefSeq" id="WP_274494434.1">
    <property type="nucleotide sequence ID" value="NZ_CP118166.1"/>
</dbReference>
<protein>
    <submittedName>
        <fullName evidence="1">Ferredoxin</fullName>
    </submittedName>
</protein>